<evidence type="ECO:0008006" key="5">
    <source>
        <dbReference type="Google" id="ProtNLM"/>
    </source>
</evidence>
<feature type="compositionally biased region" description="Basic and acidic residues" evidence="1">
    <location>
        <begin position="64"/>
        <end position="73"/>
    </location>
</feature>
<dbReference type="OrthoDB" id="1163854at2759"/>
<sequence>MRYNKASIVYVLMLLGVSLLCACRANLQRFSRSESSNGNGGTGINSFNYRRFPPSHGFRLHGNHLPEEEEKRLTPNGANPLHN</sequence>
<proteinExistence type="predicted"/>
<dbReference type="Proteomes" id="UP000327013">
    <property type="component" value="Chromosome 3"/>
</dbReference>
<evidence type="ECO:0000313" key="4">
    <source>
        <dbReference type="Proteomes" id="UP000327013"/>
    </source>
</evidence>
<feature type="signal peptide" evidence="2">
    <location>
        <begin position="1"/>
        <end position="22"/>
    </location>
</feature>
<keyword evidence="4" id="KW-1185">Reference proteome</keyword>
<feature type="region of interest" description="Disordered" evidence="1">
    <location>
        <begin position="58"/>
        <end position="83"/>
    </location>
</feature>
<dbReference type="EMBL" id="CM017323">
    <property type="protein sequence ID" value="KAE8021517.1"/>
    <property type="molecule type" value="Genomic_DNA"/>
</dbReference>
<evidence type="ECO:0000256" key="1">
    <source>
        <dbReference type="SAM" id="MobiDB-lite"/>
    </source>
</evidence>
<reference evidence="3 4" key="1">
    <citation type="submission" date="2019-06" db="EMBL/GenBank/DDBJ databases">
        <title>A chromosomal-level reference genome of Carpinus fangiana (Coryloideae, Betulaceae).</title>
        <authorList>
            <person name="Yang X."/>
            <person name="Wang Z."/>
            <person name="Zhang L."/>
            <person name="Hao G."/>
            <person name="Liu J."/>
            <person name="Yang Y."/>
        </authorList>
    </citation>
    <scope>NUCLEOTIDE SEQUENCE [LARGE SCALE GENOMIC DNA]</scope>
    <source>
        <strain evidence="3">Cfa_2016G</strain>
        <tissue evidence="3">Leaf</tissue>
    </source>
</reference>
<dbReference type="PROSITE" id="PS51257">
    <property type="entry name" value="PROKAR_LIPOPROTEIN"/>
    <property type="match status" value="1"/>
</dbReference>
<name>A0A5N6QVB8_9ROSI</name>
<organism evidence="3 4">
    <name type="scientific">Carpinus fangiana</name>
    <dbReference type="NCBI Taxonomy" id="176857"/>
    <lineage>
        <taxon>Eukaryota</taxon>
        <taxon>Viridiplantae</taxon>
        <taxon>Streptophyta</taxon>
        <taxon>Embryophyta</taxon>
        <taxon>Tracheophyta</taxon>
        <taxon>Spermatophyta</taxon>
        <taxon>Magnoliopsida</taxon>
        <taxon>eudicotyledons</taxon>
        <taxon>Gunneridae</taxon>
        <taxon>Pentapetalae</taxon>
        <taxon>rosids</taxon>
        <taxon>fabids</taxon>
        <taxon>Fagales</taxon>
        <taxon>Betulaceae</taxon>
        <taxon>Carpinus</taxon>
    </lineage>
</organism>
<gene>
    <name evidence="3" type="ORF">FH972_007401</name>
</gene>
<evidence type="ECO:0000256" key="2">
    <source>
        <dbReference type="SAM" id="SignalP"/>
    </source>
</evidence>
<evidence type="ECO:0000313" key="3">
    <source>
        <dbReference type="EMBL" id="KAE8021517.1"/>
    </source>
</evidence>
<feature type="chain" id="PRO_5024338442" description="CLAVATA3/ESR-like protein" evidence="2">
    <location>
        <begin position="23"/>
        <end position="83"/>
    </location>
</feature>
<accession>A0A5N6QVB8</accession>
<keyword evidence="2" id="KW-0732">Signal</keyword>
<protein>
    <recommendedName>
        <fullName evidence="5">CLAVATA3/ESR-like protein</fullName>
    </recommendedName>
</protein>
<dbReference type="AlphaFoldDB" id="A0A5N6QVB8"/>